<accession>A0AAV7PG81</accession>
<dbReference type="EMBL" id="JANPWB010000011">
    <property type="protein sequence ID" value="KAJ1125869.1"/>
    <property type="molecule type" value="Genomic_DNA"/>
</dbReference>
<evidence type="ECO:0000313" key="3">
    <source>
        <dbReference type="Proteomes" id="UP001066276"/>
    </source>
</evidence>
<sequence>MQICAAERSEAERHLRCVRVPHLTRAIVLSLAACRGASPLSGARSADSRARPPPVAGGSRGQRCSDAARTRFCVRTSAASPNDDGPRRVRPHTHGESRRRSFVTGCGRDFGGAVSRGVLLLPSSPNVVPRYAASALL</sequence>
<protein>
    <submittedName>
        <fullName evidence="2">Uncharacterized protein</fullName>
    </submittedName>
</protein>
<gene>
    <name evidence="2" type="ORF">NDU88_004284</name>
</gene>
<keyword evidence="3" id="KW-1185">Reference proteome</keyword>
<evidence type="ECO:0000256" key="1">
    <source>
        <dbReference type="SAM" id="MobiDB-lite"/>
    </source>
</evidence>
<evidence type="ECO:0000313" key="2">
    <source>
        <dbReference type="EMBL" id="KAJ1125869.1"/>
    </source>
</evidence>
<dbReference type="AlphaFoldDB" id="A0AAV7PG81"/>
<name>A0AAV7PG81_PLEWA</name>
<feature type="region of interest" description="Disordered" evidence="1">
    <location>
        <begin position="38"/>
        <end position="102"/>
    </location>
</feature>
<dbReference type="Proteomes" id="UP001066276">
    <property type="component" value="Chromosome 7"/>
</dbReference>
<reference evidence="2" key="1">
    <citation type="journal article" date="2022" name="bioRxiv">
        <title>Sequencing and chromosome-scale assembly of the giantPleurodeles waltlgenome.</title>
        <authorList>
            <person name="Brown T."/>
            <person name="Elewa A."/>
            <person name="Iarovenko S."/>
            <person name="Subramanian E."/>
            <person name="Araus A.J."/>
            <person name="Petzold A."/>
            <person name="Susuki M."/>
            <person name="Suzuki K.-i.T."/>
            <person name="Hayashi T."/>
            <person name="Toyoda A."/>
            <person name="Oliveira C."/>
            <person name="Osipova E."/>
            <person name="Leigh N.D."/>
            <person name="Simon A."/>
            <person name="Yun M.H."/>
        </authorList>
    </citation>
    <scope>NUCLEOTIDE SEQUENCE</scope>
    <source>
        <strain evidence="2">20211129_DDA</strain>
        <tissue evidence="2">Liver</tissue>
    </source>
</reference>
<proteinExistence type="predicted"/>
<comment type="caution">
    <text evidence="2">The sequence shown here is derived from an EMBL/GenBank/DDBJ whole genome shotgun (WGS) entry which is preliminary data.</text>
</comment>
<organism evidence="2 3">
    <name type="scientific">Pleurodeles waltl</name>
    <name type="common">Iberian ribbed newt</name>
    <dbReference type="NCBI Taxonomy" id="8319"/>
    <lineage>
        <taxon>Eukaryota</taxon>
        <taxon>Metazoa</taxon>
        <taxon>Chordata</taxon>
        <taxon>Craniata</taxon>
        <taxon>Vertebrata</taxon>
        <taxon>Euteleostomi</taxon>
        <taxon>Amphibia</taxon>
        <taxon>Batrachia</taxon>
        <taxon>Caudata</taxon>
        <taxon>Salamandroidea</taxon>
        <taxon>Salamandridae</taxon>
        <taxon>Pleurodelinae</taxon>
        <taxon>Pleurodeles</taxon>
    </lineage>
</organism>